<feature type="region of interest" description="Disordered" evidence="1">
    <location>
        <begin position="789"/>
        <end position="821"/>
    </location>
</feature>
<feature type="region of interest" description="Disordered" evidence="1">
    <location>
        <begin position="964"/>
        <end position="1033"/>
    </location>
</feature>
<feature type="region of interest" description="Disordered" evidence="1">
    <location>
        <begin position="1258"/>
        <end position="1290"/>
    </location>
</feature>
<feature type="compositionally biased region" description="Polar residues" evidence="1">
    <location>
        <begin position="657"/>
        <end position="666"/>
    </location>
</feature>
<name>A0A8H5M4S7_9AGAR</name>
<accession>A0A8H5M4S7</accession>
<feature type="compositionally biased region" description="Basic and acidic residues" evidence="1">
    <location>
        <begin position="999"/>
        <end position="1016"/>
    </location>
</feature>
<keyword evidence="3" id="KW-1185">Reference proteome</keyword>
<feature type="compositionally biased region" description="Polar residues" evidence="1">
    <location>
        <begin position="983"/>
        <end position="992"/>
    </location>
</feature>
<dbReference type="EMBL" id="JAACJN010000062">
    <property type="protein sequence ID" value="KAF5380721.1"/>
    <property type="molecule type" value="Genomic_DNA"/>
</dbReference>
<feature type="compositionally biased region" description="Polar residues" evidence="1">
    <location>
        <begin position="498"/>
        <end position="513"/>
    </location>
</feature>
<gene>
    <name evidence="2" type="ORF">D9757_007095</name>
</gene>
<dbReference type="OrthoDB" id="3070249at2759"/>
<feature type="compositionally biased region" description="Polar residues" evidence="1">
    <location>
        <begin position="1017"/>
        <end position="1033"/>
    </location>
</feature>
<evidence type="ECO:0000313" key="3">
    <source>
        <dbReference type="Proteomes" id="UP000518752"/>
    </source>
</evidence>
<feature type="compositionally biased region" description="Acidic residues" evidence="1">
    <location>
        <begin position="1268"/>
        <end position="1290"/>
    </location>
</feature>
<proteinExistence type="predicted"/>
<reference evidence="2 3" key="1">
    <citation type="journal article" date="2020" name="ISME J.">
        <title>Uncovering the hidden diversity of litter-decomposition mechanisms in mushroom-forming fungi.</title>
        <authorList>
            <person name="Floudas D."/>
            <person name="Bentzer J."/>
            <person name="Ahren D."/>
            <person name="Johansson T."/>
            <person name="Persson P."/>
            <person name="Tunlid A."/>
        </authorList>
    </citation>
    <scope>NUCLEOTIDE SEQUENCE [LARGE SCALE GENOMIC DNA]</scope>
    <source>
        <strain evidence="2 3">CBS 406.79</strain>
    </source>
</reference>
<feature type="region of interest" description="Disordered" evidence="1">
    <location>
        <begin position="628"/>
        <end position="680"/>
    </location>
</feature>
<organism evidence="2 3">
    <name type="scientific">Collybiopsis confluens</name>
    <dbReference type="NCBI Taxonomy" id="2823264"/>
    <lineage>
        <taxon>Eukaryota</taxon>
        <taxon>Fungi</taxon>
        <taxon>Dikarya</taxon>
        <taxon>Basidiomycota</taxon>
        <taxon>Agaricomycotina</taxon>
        <taxon>Agaricomycetes</taxon>
        <taxon>Agaricomycetidae</taxon>
        <taxon>Agaricales</taxon>
        <taxon>Marasmiineae</taxon>
        <taxon>Omphalotaceae</taxon>
        <taxon>Collybiopsis</taxon>
    </lineage>
</organism>
<feature type="compositionally biased region" description="Polar residues" evidence="1">
    <location>
        <begin position="807"/>
        <end position="821"/>
    </location>
</feature>
<comment type="caution">
    <text evidence="2">The sequence shown here is derived from an EMBL/GenBank/DDBJ whole genome shotgun (WGS) entry which is preliminary data.</text>
</comment>
<dbReference type="Proteomes" id="UP000518752">
    <property type="component" value="Unassembled WGS sequence"/>
</dbReference>
<feature type="region of interest" description="Disordered" evidence="1">
    <location>
        <begin position="498"/>
        <end position="523"/>
    </location>
</feature>
<sequence>MSIESGGGQPSFLIFDSGPNLSLYQQTVSENTSPSQHPQTEAGEERRCSVRRCAKVLSPGATTKMCHDCREKHRVYAHTKKETRRTEKATMVQVASSEQLLDTMSPPPQTAPSSSALASALGPISGSALSDDGLNQGMPTFRTCSTEECQNAISPDDQFEMCLACRGYGPVITVYQVAALRLQEGERCRNAGLLPLDESPKDLCAWECSVIEAKIPVITTYQSDENLSNDSVVSTPAANTDPTPTVGSITPINLPLSLPVSDIPMFPLPSSSSCSSAPKVAASSSPYFVSTSSLRPHMCIVSHCHTILLGTYPYKHCEEHRAQNRAHGRLRLEREKLWQSPSADYMFSTGGAITDGKQPIGNETNIENLPADDLSNELDYGSVIHADHSVSAKTVGKQRAGRAKTRSKRKNGQTIEQKTVNGEVAHMEVKINHSTTGVLVKKMEPEIIQSSNAKPSHLLDGKKKNFTCLQADCMNLLNPQQRWRMCSICRAVKSNQRQAQQQGTFDQPDTQMVRTDANPPRDADNKLLISVIKTDPSDSGPILVLDPATYKDRTKTHQPQQHAPHTHNHTQYTIPNRSATTVPSMASTPTAFASSYTYPYPYSFPISSPSAFVTSTNTATGQPVLAAVSTPGSVTPPMEKTYPTPSSAPSGIDPSSPACTEPSTANRPPAVAHTDERLPKASLSLNSQVTPGALKGARTGNWEAANVSPTASASVPAIISLPIPHYSPSVPLPTTTTFTFQPKSVTSAAGITKKLSPKSSSPAATKVSGITKADGTDVNLANNITTTVISPRTHPQALSDSLPDKPNNISQTSSPNESTQAALDHPLQAAAPVNHTHGLVDTDEDSCAPGASSSRKPAHHPYFASHPTQQSKFPPYTGKFSVIPAVNTPPPSPPKGGYIMNAGQPASTIPLNTTSASQGRRYSFAVAGVKPSGGAPASAFGKFRFDTPAPAPYPQYAYHTTSTISTDSSHIGTASERKHEEASNLSTDSSHGGTAAKRKHEEDRHHSVASRSEQRSDSSVNETKPNAISTATTQAPSIPGYPYYNYMQSSQYYIVPEATPPASQTFATPPVMGLNPPPPVKYYPYAVPPGLILPTASYSTYYPYSYGGPYTAHPPYSPYPGYGLYSYSGFPQTYVLPIPIPDSPSTSAPKKSRHEQGLDLRVRSKKKTKNELANTRKEVERATGASVESGETTSTQLGPVAAALRPLCITKSCRRPLVQIPTSSASGKSSTKLCVRCQKRFKKRRLRMKQRLKLVPKKTAVNASSQELQEDVAQVDDADGDADADIGETE</sequence>
<protein>
    <submittedName>
        <fullName evidence="2">Uncharacterized protein</fullName>
    </submittedName>
</protein>
<evidence type="ECO:0000313" key="2">
    <source>
        <dbReference type="EMBL" id="KAF5380721.1"/>
    </source>
</evidence>
<evidence type="ECO:0000256" key="1">
    <source>
        <dbReference type="SAM" id="MobiDB-lite"/>
    </source>
</evidence>
<feature type="region of interest" description="Disordered" evidence="1">
    <location>
        <begin position="99"/>
        <end position="119"/>
    </location>
</feature>
<feature type="region of interest" description="Disordered" evidence="1">
    <location>
        <begin position="1141"/>
        <end position="1193"/>
    </location>
</feature>
<feature type="region of interest" description="Disordered" evidence="1">
    <location>
        <begin position="837"/>
        <end position="871"/>
    </location>
</feature>
<feature type="compositionally biased region" description="Polar residues" evidence="1">
    <location>
        <begin position="28"/>
        <end position="39"/>
    </location>
</feature>
<feature type="region of interest" description="Disordered" evidence="1">
    <location>
        <begin position="28"/>
        <end position="48"/>
    </location>
</feature>